<accession>A0ABW5RLR5</accession>
<evidence type="ECO:0000313" key="2">
    <source>
        <dbReference type="EMBL" id="MFD2679610.1"/>
    </source>
</evidence>
<dbReference type="InterPro" id="IPR025270">
    <property type="entry name" value="DUF4044"/>
</dbReference>
<dbReference type="Pfam" id="PF13253">
    <property type="entry name" value="DUF4044"/>
    <property type="match status" value="1"/>
</dbReference>
<proteinExistence type="predicted"/>
<gene>
    <name evidence="2" type="primary">prli42</name>
    <name evidence="2" type="ORF">ACFSUL_02475</name>
</gene>
<dbReference type="Proteomes" id="UP001597506">
    <property type="component" value="Unassembled WGS sequence"/>
</dbReference>
<dbReference type="NCBIfam" id="NF033880">
    <property type="entry name" value="Prli42"/>
    <property type="match status" value="1"/>
</dbReference>
<name>A0ABW5RLR5_9BACI</name>
<organism evidence="2 3">
    <name type="scientific">Bacillus seohaeanensis</name>
    <dbReference type="NCBI Taxonomy" id="284580"/>
    <lineage>
        <taxon>Bacteria</taxon>
        <taxon>Bacillati</taxon>
        <taxon>Bacillota</taxon>
        <taxon>Bacilli</taxon>
        <taxon>Bacillales</taxon>
        <taxon>Bacillaceae</taxon>
        <taxon>Bacillus</taxon>
    </lineage>
</organism>
<evidence type="ECO:0000256" key="1">
    <source>
        <dbReference type="SAM" id="Phobius"/>
    </source>
</evidence>
<reference evidence="3" key="1">
    <citation type="journal article" date="2019" name="Int. J. Syst. Evol. Microbiol.">
        <title>The Global Catalogue of Microorganisms (GCM) 10K type strain sequencing project: providing services to taxonomists for standard genome sequencing and annotation.</title>
        <authorList>
            <consortium name="The Broad Institute Genomics Platform"/>
            <consortium name="The Broad Institute Genome Sequencing Center for Infectious Disease"/>
            <person name="Wu L."/>
            <person name="Ma J."/>
        </authorList>
    </citation>
    <scope>NUCLEOTIDE SEQUENCE [LARGE SCALE GENOMIC DNA]</scope>
    <source>
        <strain evidence="3">KCTC 3913</strain>
    </source>
</reference>
<dbReference type="RefSeq" id="WP_377932381.1">
    <property type="nucleotide sequence ID" value="NZ_JBHUMF010000005.1"/>
</dbReference>
<keyword evidence="1" id="KW-0472">Membrane</keyword>
<feature type="transmembrane region" description="Helical" evidence="1">
    <location>
        <begin position="9"/>
        <end position="30"/>
    </location>
</feature>
<comment type="caution">
    <text evidence="2">The sequence shown here is derived from an EMBL/GenBank/DDBJ whole genome shotgun (WGS) entry which is preliminary data.</text>
</comment>
<keyword evidence="1" id="KW-0812">Transmembrane</keyword>
<protein>
    <submittedName>
        <fullName evidence="2">Stressosome-associated protein Prli42</fullName>
    </submittedName>
</protein>
<dbReference type="EMBL" id="JBHUMF010000005">
    <property type="protein sequence ID" value="MFD2679610.1"/>
    <property type="molecule type" value="Genomic_DNA"/>
</dbReference>
<dbReference type="InterPro" id="IPR049722">
    <property type="entry name" value="Prli42-like"/>
</dbReference>
<evidence type="ECO:0000313" key="3">
    <source>
        <dbReference type="Proteomes" id="UP001597506"/>
    </source>
</evidence>
<keyword evidence="1" id="KW-1133">Transmembrane helix</keyword>
<sequence length="31" mass="3510">MRNKKIQKIVVFLMLIAMIATTVLTGLAMFL</sequence>
<keyword evidence="3" id="KW-1185">Reference proteome</keyword>